<dbReference type="SMART" id="SM00052">
    <property type="entry name" value="EAL"/>
    <property type="match status" value="1"/>
</dbReference>
<dbReference type="InterPro" id="IPR050706">
    <property type="entry name" value="Cyclic-di-GMP_PDE-like"/>
</dbReference>
<dbReference type="InterPro" id="IPR001633">
    <property type="entry name" value="EAL_dom"/>
</dbReference>
<evidence type="ECO:0000259" key="3">
    <source>
        <dbReference type="PROSITE" id="PS50887"/>
    </source>
</evidence>
<dbReference type="PROSITE" id="PS50887">
    <property type="entry name" value="GGDEF"/>
    <property type="match status" value="1"/>
</dbReference>
<dbReference type="Pfam" id="PF00990">
    <property type="entry name" value="GGDEF"/>
    <property type="match status" value="1"/>
</dbReference>
<gene>
    <name evidence="4" type="ORF">BBG48_007210</name>
</gene>
<evidence type="ECO:0000313" key="5">
    <source>
        <dbReference type="Proteomes" id="UP000093352"/>
    </source>
</evidence>
<dbReference type="PANTHER" id="PTHR33121">
    <property type="entry name" value="CYCLIC DI-GMP PHOSPHODIESTERASE PDEF"/>
    <property type="match status" value="1"/>
</dbReference>
<comment type="caution">
    <text evidence="4">The sequence shown here is derived from an EMBL/GenBank/DDBJ whole genome shotgun (WGS) entry which is preliminary data.</text>
</comment>
<dbReference type="InterPro" id="IPR029787">
    <property type="entry name" value="Nucleotide_cyclase"/>
</dbReference>
<keyword evidence="1" id="KW-1133">Transmembrane helix</keyword>
<dbReference type="Proteomes" id="UP000093352">
    <property type="component" value="Unassembled WGS sequence"/>
</dbReference>
<dbReference type="Pfam" id="PF00563">
    <property type="entry name" value="EAL"/>
    <property type="match status" value="1"/>
</dbReference>
<feature type="domain" description="EAL" evidence="2">
    <location>
        <begin position="723"/>
        <end position="971"/>
    </location>
</feature>
<dbReference type="AlphaFoldDB" id="A0A371IKJ8"/>
<keyword evidence="1" id="KW-0472">Membrane</keyword>
<dbReference type="SUPFAM" id="SSF141868">
    <property type="entry name" value="EAL domain-like"/>
    <property type="match status" value="1"/>
</dbReference>
<feature type="domain" description="GGDEF" evidence="3">
    <location>
        <begin position="579"/>
        <end position="714"/>
    </location>
</feature>
<protein>
    <submittedName>
        <fullName evidence="4">Bifunctional diguanylate cyclase/phosphodiesterase</fullName>
    </submittedName>
</protein>
<dbReference type="Gene3D" id="3.20.20.450">
    <property type="entry name" value="EAL domain"/>
    <property type="match status" value="1"/>
</dbReference>
<feature type="transmembrane region" description="Helical" evidence="1">
    <location>
        <begin position="367"/>
        <end position="386"/>
    </location>
</feature>
<evidence type="ECO:0000313" key="4">
    <source>
        <dbReference type="EMBL" id="RDY20986.1"/>
    </source>
</evidence>
<keyword evidence="1" id="KW-0812">Transmembrane</keyword>
<dbReference type="Gene3D" id="3.30.70.270">
    <property type="match status" value="1"/>
</dbReference>
<reference evidence="4 5" key="1">
    <citation type="journal article" date="2016" name="Genome Announc.">
        <title>Draft Genome Sequence of Criibacterium bergeronii gen. nov., sp. nov., Strain CCRI-22567T, Isolated from a Vaginal Sample from a Woman with Bacterial Vaginosis.</title>
        <authorList>
            <person name="Maheux A.F."/>
            <person name="Berube E."/>
            <person name="Boudreau D.K."/>
            <person name="Raymond F."/>
            <person name="Corbeil J."/>
            <person name="Roy P.H."/>
            <person name="Boissinot M."/>
            <person name="Omar R.F."/>
        </authorList>
    </citation>
    <scope>NUCLEOTIDE SEQUENCE [LARGE SCALE GENOMIC DNA]</scope>
    <source>
        <strain evidence="4 5">CCRI-22567</strain>
    </source>
</reference>
<dbReference type="RefSeq" id="WP_068913303.1">
    <property type="nucleotide sequence ID" value="NZ_MBEW02000015.1"/>
</dbReference>
<dbReference type="CDD" id="cd01948">
    <property type="entry name" value="EAL"/>
    <property type="match status" value="1"/>
</dbReference>
<dbReference type="PROSITE" id="PS50883">
    <property type="entry name" value="EAL"/>
    <property type="match status" value="1"/>
</dbReference>
<evidence type="ECO:0000259" key="2">
    <source>
        <dbReference type="PROSITE" id="PS50883"/>
    </source>
</evidence>
<dbReference type="InterPro" id="IPR000160">
    <property type="entry name" value="GGDEF_dom"/>
</dbReference>
<organism evidence="4 5">
    <name type="scientific">Criibacterium bergeronii</name>
    <dbReference type="NCBI Taxonomy" id="1871336"/>
    <lineage>
        <taxon>Bacteria</taxon>
        <taxon>Bacillati</taxon>
        <taxon>Bacillota</taxon>
        <taxon>Clostridia</taxon>
        <taxon>Peptostreptococcales</taxon>
        <taxon>Filifactoraceae</taxon>
        <taxon>Criibacterium</taxon>
    </lineage>
</organism>
<dbReference type="PANTHER" id="PTHR33121:SF71">
    <property type="entry name" value="OXYGEN SENSOR PROTEIN DOSP"/>
    <property type="match status" value="1"/>
</dbReference>
<sequence>MNRQSSLKSKLILIMTTLILMQTGMLIFSLFITKTFYKMDQNAFMIFNNSTNNQLTNANLKIGKLVENVCDADKELNLYMTYALNEKMKSEDSYDDVMIKASTILEKLIDESEVSGAFVIFDEENAKLKKLLGNNPAKTIYMRTTYGSTNDVVRDNIFLKIGPTAIIKKLGLSSATDWQILGLRSKEFKNNPIYKNPINALNMYPDSDLARYGYWNEPSPIFEYDRQYVTFSLPIFDKDNEPLGIIGIDLHSNFFADRYLFLTKSPFPNSYFAVLKREDNYLLADNVISQNNSANMNFKENSKIYFHPSNLDGIYRTNFNGLENTYLSINNLTLYGENSPFKEKRWALVGFVDNQDLRENSKDVRQTIWFIIIITSIVLIFVGIILSERFTKNISSITYFLSNIKPDKPVKFEKTNLIEIDGLTSAIEKLNSELVRLNQITSSIFELSLLPIGGFEMRYDSGITSITTYVSKLFGLDPKAISMPNEQWQTYLDRLKSVVYSYDEGIYKFTTFEQETIYIRITEKEMLDSRIGAIVDVTKEVAEKIKYTKMLETDALTGLYTKSALESRCIKKIDKNPISIGAIVFLDLDNLKYVNDNYGHEVGDELIIAAADLFAELNKYGAIVSRISGDEFAIFLYGFNTKEELIEIVRKHLIYNEKKYIQTPTNEFLPVRYSMGLSWYPYDSLDIKELLKFADSSMHESKSTEKGTLTEFNLEHYLKNKYIIEKSESIIDLIDNELIKFAFQPIIDVKNKKLYGYEALMRSKMDSFKEPSEIIEVAKHQSKLRAIERLVFKVAFETLHSLRGVLNNEKIFINSIPRFMITKEELKKIQEQFPFDINNVVIEITETEFDVVENESSDTLNELKKAGVKIAVDDFGKGYSGEIRVLNTSPDIVKIDIDLIKDIQNDPRKQKLVANLISYCHSTGTLVLAEGVESHEELVEVISLGVDLVQGFYLAGSSFDLSVPTDSIMKKLKLVENVNEKMN</sequence>
<evidence type="ECO:0000256" key="1">
    <source>
        <dbReference type="SAM" id="Phobius"/>
    </source>
</evidence>
<name>A0A371IKJ8_9FIRM</name>
<dbReference type="SUPFAM" id="SSF55073">
    <property type="entry name" value="Nucleotide cyclase"/>
    <property type="match status" value="1"/>
</dbReference>
<accession>A0A371IKJ8</accession>
<dbReference type="NCBIfam" id="TIGR00254">
    <property type="entry name" value="GGDEF"/>
    <property type="match status" value="1"/>
</dbReference>
<dbReference type="GO" id="GO:0071111">
    <property type="term" value="F:cyclic-guanylate-specific phosphodiesterase activity"/>
    <property type="evidence" value="ECO:0007669"/>
    <property type="project" value="InterPro"/>
</dbReference>
<feature type="transmembrane region" description="Helical" evidence="1">
    <location>
        <begin position="12"/>
        <end position="32"/>
    </location>
</feature>
<dbReference type="CDD" id="cd01949">
    <property type="entry name" value="GGDEF"/>
    <property type="match status" value="1"/>
</dbReference>
<proteinExistence type="predicted"/>
<keyword evidence="5" id="KW-1185">Reference proteome</keyword>
<dbReference type="InterPro" id="IPR035919">
    <property type="entry name" value="EAL_sf"/>
</dbReference>
<dbReference type="SMART" id="SM00267">
    <property type="entry name" value="GGDEF"/>
    <property type="match status" value="1"/>
</dbReference>
<dbReference type="STRING" id="1871336.BBG48_10155"/>
<dbReference type="EMBL" id="MBEW02000015">
    <property type="protein sequence ID" value="RDY20986.1"/>
    <property type="molecule type" value="Genomic_DNA"/>
</dbReference>
<dbReference type="InterPro" id="IPR043128">
    <property type="entry name" value="Rev_trsase/Diguanyl_cyclase"/>
</dbReference>